<evidence type="ECO:0000256" key="4">
    <source>
        <dbReference type="ARBA" id="ARBA00022692"/>
    </source>
</evidence>
<dbReference type="Proteomes" id="UP000033187">
    <property type="component" value="Chromosome 1"/>
</dbReference>
<dbReference type="InterPro" id="IPR017473">
    <property type="entry name" value="Undecaprenyl-P_gluc_Ptfrase"/>
</dbReference>
<comment type="subcellular location">
    <subcellularLocation>
        <location evidence="1">Membrane</location>
        <topology evidence="1">Multi-pass membrane protein</topology>
    </subcellularLocation>
</comment>
<evidence type="ECO:0000256" key="9">
    <source>
        <dbReference type="SAM" id="Phobius"/>
    </source>
</evidence>
<keyword evidence="7" id="KW-0270">Exopolysaccharide synthesis</keyword>
<dbReference type="GO" id="GO:0009242">
    <property type="term" value="P:colanic acid biosynthetic process"/>
    <property type="evidence" value="ECO:0007669"/>
    <property type="project" value="TreeGrafter"/>
</dbReference>
<sequence length="487" mass="54895">MNIHASVNQEGFESTPDTDDCAEPRSGLSGLAVGTLACAVEILAILATSITTDLIYHSTVYGTWGRQLDATAVGLFIALIVTLPFIFRGDYRLHALIEGARRPKDVFLTWNYAFISLVVLCFLTKTTTIYSRGWLILFYLTGLMVLPMVTSFTSYAVRQAIRQGRVGRRRLMLIGEDEPIRAFMRQINGSGTSVSITSCVNIDNCISGDQDLAATLTQAIRTARERAIEDVIILVDWTRIELVDRISERFIELPVAVQLAAPAPMARLLRSRSMHYGRAATFALSNPPLQPYQALLKRSLDVVVAGLALILLLPVFAIIALTIKRDSPGPVFFRQHRRGYNHKEFLIWKFRTMTALDDGDTVVQAQRNDSRVTRIGRYLRKLNLDELPQLINVLLGDMSLVGPRPHAVAHDRHFEERIQRYGQRLNVKPGITGWAQVNGFRGLTETENDMKNRVVHDLYYIENWSIAFDVYILVRTVISPRAYRNAF</sequence>
<dbReference type="KEGG" id="fil:BN1229_v1_1953"/>
<keyword evidence="3 11" id="KW-0808">Transferase</keyword>
<feature type="transmembrane region" description="Helical" evidence="9">
    <location>
        <begin position="302"/>
        <end position="323"/>
    </location>
</feature>
<dbReference type="GO" id="GO:0000271">
    <property type="term" value="P:polysaccharide biosynthetic process"/>
    <property type="evidence" value="ECO:0007669"/>
    <property type="project" value="UniProtKB-KW"/>
</dbReference>
<feature type="region of interest" description="Disordered" evidence="8">
    <location>
        <begin position="1"/>
        <end position="23"/>
    </location>
</feature>
<dbReference type="RefSeq" id="WP_052743807.1">
    <property type="nucleotide sequence ID" value="NZ_LN829118.1"/>
</dbReference>
<keyword evidence="6 9" id="KW-0472">Membrane</keyword>
<evidence type="ECO:0000256" key="5">
    <source>
        <dbReference type="ARBA" id="ARBA00022989"/>
    </source>
</evidence>
<dbReference type="Pfam" id="PF02397">
    <property type="entry name" value="Bac_transf"/>
    <property type="match status" value="1"/>
</dbReference>
<evidence type="ECO:0000256" key="1">
    <source>
        <dbReference type="ARBA" id="ARBA00004141"/>
    </source>
</evidence>
<keyword evidence="12" id="KW-1185">Reference proteome</keyword>
<evidence type="ECO:0000256" key="3">
    <source>
        <dbReference type="ARBA" id="ARBA00022679"/>
    </source>
</evidence>
<dbReference type="PANTHER" id="PTHR30576:SF21">
    <property type="entry name" value="UDP-GLUCOSE:UNDECAPRENYL-PHOSPHATE GLUCOSE-1-PHOSPHATE TRANSFERASE"/>
    <property type="match status" value="1"/>
</dbReference>
<gene>
    <name evidence="11" type="ORF">YBN1229_v1_1955</name>
</gene>
<organism evidence="11 12">
    <name type="scientific">Candidatus Filomicrobium marinum</name>
    <dbReference type="NCBI Taxonomy" id="1608628"/>
    <lineage>
        <taxon>Bacteria</taxon>
        <taxon>Pseudomonadati</taxon>
        <taxon>Pseudomonadota</taxon>
        <taxon>Alphaproteobacteria</taxon>
        <taxon>Hyphomicrobiales</taxon>
        <taxon>Hyphomicrobiaceae</taxon>
        <taxon>Filomicrobium</taxon>
    </lineage>
</organism>
<reference evidence="12" key="1">
    <citation type="submission" date="2015-02" db="EMBL/GenBank/DDBJ databases">
        <authorList>
            <person name="Chooi Y.-H."/>
        </authorList>
    </citation>
    <scope>NUCLEOTIDE SEQUENCE [LARGE SCALE GENOMIC DNA]</scope>
    <source>
        <strain evidence="12">strain Y</strain>
    </source>
</reference>
<keyword evidence="4 9" id="KW-0812">Transmembrane</keyword>
<dbReference type="OrthoDB" id="9808602at2"/>
<dbReference type="EMBL" id="LN829119">
    <property type="protein sequence ID" value="CPR18988.1"/>
    <property type="molecule type" value="Genomic_DNA"/>
</dbReference>
<dbReference type="KEGG" id="fiy:BN1229_v1_1955"/>
<evidence type="ECO:0000259" key="10">
    <source>
        <dbReference type="Pfam" id="PF02397"/>
    </source>
</evidence>
<evidence type="ECO:0000256" key="6">
    <source>
        <dbReference type="ARBA" id="ARBA00023136"/>
    </source>
</evidence>
<evidence type="ECO:0000256" key="8">
    <source>
        <dbReference type="SAM" id="MobiDB-lite"/>
    </source>
</evidence>
<dbReference type="GO" id="GO:0016020">
    <property type="term" value="C:membrane"/>
    <property type="evidence" value="ECO:0007669"/>
    <property type="project" value="UniProtKB-SubCell"/>
</dbReference>
<evidence type="ECO:0000256" key="7">
    <source>
        <dbReference type="ARBA" id="ARBA00023169"/>
    </source>
</evidence>
<feature type="transmembrane region" description="Helical" evidence="9">
    <location>
        <begin position="31"/>
        <end position="50"/>
    </location>
</feature>
<comment type="similarity">
    <text evidence="2">Belongs to the bacterial sugar transferase family.</text>
</comment>
<feature type="transmembrane region" description="Helical" evidence="9">
    <location>
        <begin position="70"/>
        <end position="87"/>
    </location>
</feature>
<dbReference type="Pfam" id="PF13727">
    <property type="entry name" value="CoA_binding_3"/>
    <property type="match status" value="1"/>
</dbReference>
<name>A0A0D6JFP4_9HYPH</name>
<dbReference type="NCBIfam" id="TIGR03023">
    <property type="entry name" value="WcaJ_sugtrans"/>
    <property type="match status" value="1"/>
</dbReference>
<feature type="domain" description="Bacterial sugar transferase" evidence="10">
    <location>
        <begin position="297"/>
        <end position="478"/>
    </location>
</feature>
<evidence type="ECO:0000313" key="12">
    <source>
        <dbReference type="Proteomes" id="UP000033187"/>
    </source>
</evidence>
<proteinExistence type="inferred from homology"/>
<dbReference type="AlphaFoldDB" id="A0A0D6JFP4"/>
<feature type="compositionally biased region" description="Polar residues" evidence="8">
    <location>
        <begin position="1"/>
        <end position="12"/>
    </location>
</feature>
<evidence type="ECO:0000256" key="2">
    <source>
        <dbReference type="ARBA" id="ARBA00006464"/>
    </source>
</evidence>
<dbReference type="InterPro" id="IPR017475">
    <property type="entry name" value="EPS_sugar_tfrase"/>
</dbReference>
<feature type="transmembrane region" description="Helical" evidence="9">
    <location>
        <begin position="108"/>
        <end position="130"/>
    </location>
</feature>
<keyword evidence="5 9" id="KW-1133">Transmembrane helix</keyword>
<dbReference type="InterPro" id="IPR003362">
    <property type="entry name" value="Bact_transf"/>
</dbReference>
<feature type="transmembrane region" description="Helical" evidence="9">
    <location>
        <begin position="136"/>
        <end position="157"/>
    </location>
</feature>
<dbReference type="PANTHER" id="PTHR30576">
    <property type="entry name" value="COLANIC BIOSYNTHESIS UDP-GLUCOSE LIPID CARRIER TRANSFERASE"/>
    <property type="match status" value="1"/>
</dbReference>
<dbReference type="NCBIfam" id="TIGR03025">
    <property type="entry name" value="EPS_sugtrans"/>
    <property type="match status" value="1"/>
</dbReference>
<accession>A0A0D6JFP4</accession>
<protein>
    <submittedName>
        <fullName evidence="11">Exopolysaccharide biosynthesis polyprenyl glycosylphosphotransferase</fullName>
    </submittedName>
</protein>
<dbReference type="GO" id="GO:0089702">
    <property type="term" value="F:undecaprenyl-phosphate glucose phosphotransferase activity"/>
    <property type="evidence" value="ECO:0007669"/>
    <property type="project" value="TreeGrafter"/>
</dbReference>
<evidence type="ECO:0000313" key="11">
    <source>
        <dbReference type="EMBL" id="CPR18988.1"/>
    </source>
</evidence>